<organism evidence="2 3">
    <name type="scientific">Durusdinium trenchii</name>
    <dbReference type="NCBI Taxonomy" id="1381693"/>
    <lineage>
        <taxon>Eukaryota</taxon>
        <taxon>Sar</taxon>
        <taxon>Alveolata</taxon>
        <taxon>Dinophyceae</taxon>
        <taxon>Suessiales</taxon>
        <taxon>Symbiodiniaceae</taxon>
        <taxon>Durusdinium</taxon>
    </lineage>
</organism>
<protein>
    <submittedName>
        <fullName evidence="2">Uncharacterized protein</fullName>
    </submittedName>
</protein>
<gene>
    <name evidence="2" type="ORF">CCMP2556_LOCUS49067</name>
</gene>
<proteinExistence type="predicted"/>
<comment type="caution">
    <text evidence="2">The sequence shown here is derived from an EMBL/GenBank/DDBJ whole genome shotgun (WGS) entry which is preliminary data.</text>
</comment>
<reference evidence="2 3" key="1">
    <citation type="submission" date="2024-02" db="EMBL/GenBank/DDBJ databases">
        <authorList>
            <person name="Chen Y."/>
            <person name="Shah S."/>
            <person name="Dougan E. K."/>
            <person name="Thang M."/>
            <person name="Chan C."/>
        </authorList>
    </citation>
    <scope>NUCLEOTIDE SEQUENCE [LARGE SCALE GENOMIC DNA]</scope>
</reference>
<keyword evidence="3" id="KW-1185">Reference proteome</keyword>
<feature type="region of interest" description="Disordered" evidence="1">
    <location>
        <begin position="1"/>
        <end position="26"/>
    </location>
</feature>
<dbReference type="EMBL" id="CAXAMN010026650">
    <property type="protein sequence ID" value="CAK9104733.1"/>
    <property type="molecule type" value="Genomic_DNA"/>
</dbReference>
<name>A0ABP0RVT3_9DINO</name>
<evidence type="ECO:0000313" key="2">
    <source>
        <dbReference type="EMBL" id="CAK9104733.1"/>
    </source>
</evidence>
<evidence type="ECO:0000256" key="1">
    <source>
        <dbReference type="SAM" id="MobiDB-lite"/>
    </source>
</evidence>
<accession>A0ABP0RVT3</accession>
<sequence length="162" mass="17807">MSRFDAAANKAARTAGVTAAPKPKAKVASKAAAVKVAPKSKASAPPPKLTTLEDKKKFVKMWEMKIDDKDCEVQAEANKKAKKDLETALKKLQTDETYLKVKEDAGLGMGKVKDLKGMARTHTEPTQTQAWHVVAMQHDATYLAEEIKEMELQGKREGLSQR</sequence>
<evidence type="ECO:0000313" key="3">
    <source>
        <dbReference type="Proteomes" id="UP001642484"/>
    </source>
</evidence>
<dbReference type="Proteomes" id="UP001642484">
    <property type="component" value="Unassembled WGS sequence"/>
</dbReference>